<feature type="transmembrane region" description="Helical" evidence="8">
    <location>
        <begin position="97"/>
        <end position="115"/>
    </location>
</feature>
<dbReference type="Gene3D" id="3.40.50.1000">
    <property type="entry name" value="HAD superfamily/HAD-like"/>
    <property type="match status" value="1"/>
</dbReference>
<evidence type="ECO:0000256" key="3">
    <source>
        <dbReference type="ARBA" id="ARBA00022692"/>
    </source>
</evidence>
<dbReference type="PRINTS" id="PR00941">
    <property type="entry name" value="CDATPASE"/>
</dbReference>
<dbReference type="Proteomes" id="UP000002366">
    <property type="component" value="Chromosome"/>
</dbReference>
<evidence type="ECO:0000256" key="2">
    <source>
        <dbReference type="ARBA" id="ARBA00006024"/>
    </source>
</evidence>
<dbReference type="GO" id="GO:0019829">
    <property type="term" value="F:ATPase-coupled monoatomic cation transmembrane transporter activity"/>
    <property type="evidence" value="ECO:0007669"/>
    <property type="project" value="InterPro"/>
</dbReference>
<feature type="transmembrane region" description="Helical" evidence="8">
    <location>
        <begin position="322"/>
        <end position="340"/>
    </location>
</feature>
<dbReference type="Pfam" id="PF00122">
    <property type="entry name" value="E1-E2_ATPase"/>
    <property type="match status" value="1"/>
</dbReference>
<keyword evidence="8" id="KW-0479">Metal-binding</keyword>
<feature type="transmembrane region" description="Helical" evidence="8">
    <location>
        <begin position="352"/>
        <end position="377"/>
    </location>
</feature>
<dbReference type="InterPro" id="IPR036412">
    <property type="entry name" value="HAD-like_sf"/>
</dbReference>
<dbReference type="AlphaFoldDB" id="D5ECC5"/>
<dbReference type="NCBIfam" id="TIGR01525">
    <property type="entry name" value="ATPase-IB_hvy"/>
    <property type="match status" value="1"/>
</dbReference>
<dbReference type="GO" id="GO:0016887">
    <property type="term" value="F:ATP hydrolysis activity"/>
    <property type="evidence" value="ECO:0007669"/>
    <property type="project" value="InterPro"/>
</dbReference>
<keyword evidence="5 8" id="KW-0067">ATP-binding</keyword>
<dbReference type="InterPro" id="IPR023298">
    <property type="entry name" value="ATPase_P-typ_TM_dom_sf"/>
</dbReference>
<dbReference type="KEGG" id="aco:Amico_0059"/>
<keyword evidence="7 8" id="KW-0472">Membrane</keyword>
<comment type="similarity">
    <text evidence="2 8">Belongs to the cation transport ATPase (P-type) (TC 3.A.3) family. Type IB subfamily.</text>
</comment>
<dbReference type="InterPro" id="IPR027256">
    <property type="entry name" value="P-typ_ATPase_IB"/>
</dbReference>
<dbReference type="InterPro" id="IPR059000">
    <property type="entry name" value="ATPase_P-type_domA"/>
</dbReference>
<dbReference type="Gene3D" id="3.30.70.100">
    <property type="match status" value="1"/>
</dbReference>
<dbReference type="SUPFAM" id="SSF81665">
    <property type="entry name" value="Calcium ATPase, transmembrane domain M"/>
    <property type="match status" value="1"/>
</dbReference>
<dbReference type="eggNOG" id="COG2217">
    <property type="taxonomic scope" value="Bacteria"/>
</dbReference>
<proteinExistence type="inferred from homology"/>
<evidence type="ECO:0000256" key="7">
    <source>
        <dbReference type="ARBA" id="ARBA00023136"/>
    </source>
</evidence>
<protein>
    <submittedName>
        <fullName evidence="10">Heavy metal translocating P-type ATPase</fullName>
    </submittedName>
</protein>
<keyword evidence="11" id="KW-1185">Reference proteome</keyword>
<keyword evidence="4 8" id="KW-0547">Nucleotide-binding</keyword>
<dbReference type="SUPFAM" id="SSF56784">
    <property type="entry name" value="HAD-like"/>
    <property type="match status" value="1"/>
</dbReference>
<reference evidence="10 11" key="1">
    <citation type="journal article" date="2010" name="Stand. Genomic Sci.">
        <title>Complete genome sequence of Aminobacterium colombiense type strain (ALA-1).</title>
        <authorList>
            <person name="Chertkov O."/>
            <person name="Sikorski J."/>
            <person name="Brambilla E."/>
            <person name="Lapidus A."/>
            <person name="Copeland A."/>
            <person name="Glavina Del Rio T."/>
            <person name="Nolan M."/>
            <person name="Lucas S."/>
            <person name="Tice H."/>
            <person name="Cheng J.F."/>
            <person name="Han C."/>
            <person name="Detter J.C."/>
            <person name="Bruce D."/>
            <person name="Tapia R."/>
            <person name="Goodwin L."/>
            <person name="Pitluck S."/>
            <person name="Liolios K."/>
            <person name="Ivanova N."/>
            <person name="Mavromatis K."/>
            <person name="Ovchinnikova G."/>
            <person name="Pati A."/>
            <person name="Chen A."/>
            <person name="Palaniappan K."/>
            <person name="Land M."/>
            <person name="Hauser L."/>
            <person name="Chang Y.J."/>
            <person name="Jeffries C.D."/>
            <person name="Spring S."/>
            <person name="Rohde M."/>
            <person name="Goker M."/>
            <person name="Bristow J."/>
            <person name="Eisen J.A."/>
            <person name="Markowitz V."/>
            <person name="Hugenholtz P."/>
            <person name="Kyrpides N.C."/>
            <person name="Klenk H.P."/>
        </authorList>
    </citation>
    <scope>NUCLEOTIDE SEQUENCE [LARGE SCALE GENOMIC DNA]</scope>
    <source>
        <strain evidence="11">DSM 12261 / ALA-1</strain>
    </source>
</reference>
<keyword evidence="3 8" id="KW-0812">Transmembrane</keyword>
<dbReference type="SUPFAM" id="SSF55008">
    <property type="entry name" value="HMA, heavy metal-associated domain"/>
    <property type="match status" value="1"/>
</dbReference>
<dbReference type="GO" id="GO:0015086">
    <property type="term" value="F:cadmium ion transmembrane transporter activity"/>
    <property type="evidence" value="ECO:0007669"/>
    <property type="project" value="TreeGrafter"/>
</dbReference>
<dbReference type="SUPFAM" id="SSF81653">
    <property type="entry name" value="Calcium ATPase, transduction domain A"/>
    <property type="match status" value="1"/>
</dbReference>
<dbReference type="Gene3D" id="3.40.1110.10">
    <property type="entry name" value="Calcium-transporting ATPase, cytoplasmic domain N"/>
    <property type="match status" value="1"/>
</dbReference>
<evidence type="ECO:0000313" key="10">
    <source>
        <dbReference type="EMBL" id="ADE56207.1"/>
    </source>
</evidence>
<dbReference type="InterPro" id="IPR036163">
    <property type="entry name" value="HMA_dom_sf"/>
</dbReference>
<feature type="transmembrane region" description="Helical" evidence="8">
    <location>
        <begin position="156"/>
        <end position="182"/>
    </location>
</feature>
<evidence type="ECO:0000259" key="9">
    <source>
        <dbReference type="PROSITE" id="PS50846"/>
    </source>
</evidence>
<dbReference type="Pfam" id="PF00403">
    <property type="entry name" value="HMA"/>
    <property type="match status" value="1"/>
</dbReference>
<dbReference type="GO" id="GO:0005886">
    <property type="term" value="C:plasma membrane"/>
    <property type="evidence" value="ECO:0007669"/>
    <property type="project" value="UniProtKB-SubCell"/>
</dbReference>
<dbReference type="EMBL" id="CP001997">
    <property type="protein sequence ID" value="ADE56207.1"/>
    <property type="molecule type" value="Genomic_DNA"/>
</dbReference>
<dbReference type="InterPro" id="IPR006121">
    <property type="entry name" value="HMA_dom"/>
</dbReference>
<evidence type="ECO:0000256" key="8">
    <source>
        <dbReference type="RuleBase" id="RU362081"/>
    </source>
</evidence>
<dbReference type="GO" id="GO:0005524">
    <property type="term" value="F:ATP binding"/>
    <property type="evidence" value="ECO:0007669"/>
    <property type="project" value="UniProtKB-UniRule"/>
</dbReference>
<dbReference type="InterPro" id="IPR018303">
    <property type="entry name" value="ATPase_P-typ_P_site"/>
</dbReference>
<dbReference type="Gene3D" id="2.70.150.10">
    <property type="entry name" value="Calcium-transporting ATPase, cytoplasmic transduction domain A"/>
    <property type="match status" value="1"/>
</dbReference>
<dbReference type="PANTHER" id="PTHR48085">
    <property type="entry name" value="CADMIUM/ZINC-TRANSPORTING ATPASE HMA2-RELATED"/>
    <property type="match status" value="1"/>
</dbReference>
<dbReference type="CDD" id="cd00371">
    <property type="entry name" value="HMA"/>
    <property type="match status" value="1"/>
</dbReference>
<evidence type="ECO:0000256" key="1">
    <source>
        <dbReference type="ARBA" id="ARBA00004141"/>
    </source>
</evidence>
<dbReference type="STRING" id="572547.Amico_0059"/>
<evidence type="ECO:0000256" key="5">
    <source>
        <dbReference type="ARBA" id="ARBA00022840"/>
    </source>
</evidence>
<comment type="subcellular location">
    <subcellularLocation>
        <location evidence="8">Cell membrane</location>
    </subcellularLocation>
    <subcellularLocation>
        <location evidence="1">Membrane</location>
        <topology evidence="1">Multi-pass membrane protein</topology>
    </subcellularLocation>
</comment>
<evidence type="ECO:0000256" key="6">
    <source>
        <dbReference type="ARBA" id="ARBA00022989"/>
    </source>
</evidence>
<accession>D5ECC5</accession>
<dbReference type="OrthoDB" id="9813266at2"/>
<evidence type="ECO:0000313" key="11">
    <source>
        <dbReference type="Proteomes" id="UP000002366"/>
    </source>
</evidence>
<keyword evidence="8" id="KW-1003">Cell membrane</keyword>
<feature type="transmembrane region" description="Helical" evidence="8">
    <location>
        <begin position="660"/>
        <end position="679"/>
    </location>
</feature>
<dbReference type="Pfam" id="PF00702">
    <property type="entry name" value="Hydrolase"/>
    <property type="match status" value="1"/>
</dbReference>
<dbReference type="InterPro" id="IPR023214">
    <property type="entry name" value="HAD_sf"/>
</dbReference>
<dbReference type="InterPro" id="IPR023299">
    <property type="entry name" value="ATPase_P-typ_cyto_dom_N"/>
</dbReference>
<dbReference type="InterPro" id="IPR008250">
    <property type="entry name" value="ATPase_P-typ_transduc_dom_A_sf"/>
</dbReference>
<organism evidence="10 11">
    <name type="scientific">Aminobacterium colombiense (strain DSM 12261 / ALA-1)</name>
    <dbReference type="NCBI Taxonomy" id="572547"/>
    <lineage>
        <taxon>Bacteria</taxon>
        <taxon>Thermotogati</taxon>
        <taxon>Synergistota</taxon>
        <taxon>Synergistia</taxon>
        <taxon>Synergistales</taxon>
        <taxon>Aminobacteriaceae</taxon>
        <taxon>Aminobacterium</taxon>
    </lineage>
</organism>
<dbReference type="RefSeq" id="WP_013047473.1">
    <property type="nucleotide sequence ID" value="NC_014011.1"/>
</dbReference>
<dbReference type="PROSITE" id="PS50846">
    <property type="entry name" value="HMA_2"/>
    <property type="match status" value="1"/>
</dbReference>
<dbReference type="PANTHER" id="PTHR48085:SF5">
    <property type="entry name" value="CADMIUM_ZINC-TRANSPORTING ATPASE HMA4-RELATED"/>
    <property type="match status" value="1"/>
</dbReference>
<gene>
    <name evidence="10" type="ordered locus">Amico_0059</name>
</gene>
<evidence type="ECO:0000256" key="4">
    <source>
        <dbReference type="ARBA" id="ARBA00022741"/>
    </source>
</evidence>
<name>D5ECC5_AMICL</name>
<dbReference type="PROSITE" id="PS00154">
    <property type="entry name" value="ATPASE_E1_E2"/>
    <property type="match status" value="1"/>
</dbReference>
<keyword evidence="6 8" id="KW-1133">Transmembrane helix</keyword>
<sequence length="708" mass="75383">MPLYRIKKLNCQSCASRIEADISALPGVSGVLFDIDTKILRVENDGSDLEEKIRAIVTRIEPGVTVTPVNNVENASSEKPSSGKSFLIKRFKEEGKGLGIAAILFIIGLAFREQLAATPYSLGEYSIFLAAYFLSGQEVLWSTVKNLKGLKGMDEFFLMSIATIAAILIGELPEAVAVMLFYRTGELFQELSASRSRSSIRALLAARPQFARLLSGGEERNVKPEDVAVNDHILVRPGEKIPLDGIIESGISQIDQSPLTGESIPVTAEPGKRVYGGSINLRGALTIRVTSAFEETTIARILEMVEFAVARKSPTERFITTFARYYTPAVVMGALAVAAIPPLLGNGSFMNWIYRALVLLVISCPCALVISIPLGYFGGIGAGSRHGILIKGGNVLDAMNSAKVVAFDKTGTLTQGVFSVTKIVPQQGVSEEEILSLAASLEQGSNHPIARSITEAAGGIELLPPKDLEEISGKGLRGIVEGHRILAGNKKFLEGEGFQNLSDPERGTVVHIAKGGQYLGYIIVSDVIRPDAHSTLKALKKAGLAATIMLTGDTEKGAEWVAREIGVDQYVASLLPQDKVAELARLKSGLSANETTIFVGDGLNDAPALAAADIGIAMGGLGSEAAIETADVVILDDNPSKVADALVLARRTRKIVWQNIILALATKGFFIALGIAGMAGMWEAVFADVGVALLAVLNSMRTIRFEPA</sequence>
<feature type="domain" description="HMA" evidence="9">
    <location>
        <begin position="1"/>
        <end position="65"/>
    </location>
</feature>
<dbReference type="InterPro" id="IPR001757">
    <property type="entry name" value="P_typ_ATPase"/>
</dbReference>
<dbReference type="HOGENOM" id="CLU_001771_6_2_0"/>
<dbReference type="PRINTS" id="PR00119">
    <property type="entry name" value="CATATPASE"/>
</dbReference>
<dbReference type="InterPro" id="IPR051014">
    <property type="entry name" value="Cation_Transport_ATPase_IB"/>
</dbReference>
<dbReference type="FunFam" id="2.70.150.10:FF:000002">
    <property type="entry name" value="Copper-transporting ATPase 1, putative"/>
    <property type="match status" value="1"/>
</dbReference>
<dbReference type="GO" id="GO:0046872">
    <property type="term" value="F:metal ion binding"/>
    <property type="evidence" value="ECO:0007669"/>
    <property type="project" value="UniProtKB-KW"/>
</dbReference>
<dbReference type="NCBIfam" id="TIGR01494">
    <property type="entry name" value="ATPase_P-type"/>
    <property type="match status" value="1"/>
</dbReference>
<dbReference type="NCBIfam" id="TIGR01512">
    <property type="entry name" value="ATPase-IB2_Cd"/>
    <property type="match status" value="1"/>
</dbReference>